<dbReference type="SUPFAM" id="SSF63418">
    <property type="entry name" value="MurE/MurF N-terminal domain"/>
    <property type="match status" value="1"/>
</dbReference>
<feature type="domain" description="Mur ligase central" evidence="4">
    <location>
        <begin position="107"/>
        <end position="307"/>
    </location>
</feature>
<dbReference type="NCBIfam" id="NF001126">
    <property type="entry name" value="PRK00139.1-4"/>
    <property type="match status" value="1"/>
</dbReference>
<gene>
    <name evidence="5" type="ORF">LCGC14_2403080</name>
</gene>
<evidence type="ECO:0000259" key="3">
    <source>
        <dbReference type="Pfam" id="PF02875"/>
    </source>
</evidence>
<dbReference type="Pfam" id="PF01225">
    <property type="entry name" value="Mur_ligase"/>
    <property type="match status" value="1"/>
</dbReference>
<dbReference type="GO" id="GO:0005737">
    <property type="term" value="C:cytoplasm"/>
    <property type="evidence" value="ECO:0007669"/>
    <property type="project" value="InterPro"/>
</dbReference>
<protein>
    <recommendedName>
        <fullName evidence="6">Mur ligase central domain-containing protein</fullName>
    </recommendedName>
</protein>
<dbReference type="InterPro" id="IPR005761">
    <property type="entry name" value="UDP-N-AcMur-Glu-dNH2Pim_ligase"/>
</dbReference>
<dbReference type="HAMAP" id="MF_00208">
    <property type="entry name" value="MurE"/>
    <property type="match status" value="1"/>
</dbReference>
<dbReference type="InterPro" id="IPR013221">
    <property type="entry name" value="Mur_ligase_cen"/>
</dbReference>
<organism evidence="5">
    <name type="scientific">marine sediment metagenome</name>
    <dbReference type="NCBI Taxonomy" id="412755"/>
    <lineage>
        <taxon>unclassified sequences</taxon>
        <taxon>metagenomes</taxon>
        <taxon>ecological metagenomes</taxon>
    </lineage>
</organism>
<dbReference type="GO" id="GO:0005524">
    <property type="term" value="F:ATP binding"/>
    <property type="evidence" value="ECO:0007669"/>
    <property type="project" value="InterPro"/>
</dbReference>
<feature type="domain" description="Mur ligase C-terminal" evidence="3">
    <location>
        <begin position="329"/>
        <end position="458"/>
    </location>
</feature>
<dbReference type="GO" id="GO:0051301">
    <property type="term" value="P:cell division"/>
    <property type="evidence" value="ECO:0007669"/>
    <property type="project" value="InterPro"/>
</dbReference>
<dbReference type="InterPro" id="IPR036615">
    <property type="entry name" value="Mur_ligase_C_dom_sf"/>
</dbReference>
<dbReference type="Gene3D" id="3.90.190.20">
    <property type="entry name" value="Mur ligase, C-terminal domain"/>
    <property type="match status" value="1"/>
</dbReference>
<comment type="similarity">
    <text evidence="1">Belongs to the MurCDEF family. MurE subfamily.</text>
</comment>
<dbReference type="GO" id="GO:0008360">
    <property type="term" value="P:regulation of cell shape"/>
    <property type="evidence" value="ECO:0007669"/>
    <property type="project" value="InterPro"/>
</dbReference>
<dbReference type="SUPFAM" id="SSF53244">
    <property type="entry name" value="MurD-like peptide ligases, peptide-binding domain"/>
    <property type="match status" value="1"/>
</dbReference>
<reference evidence="5" key="1">
    <citation type="journal article" date="2015" name="Nature">
        <title>Complex archaea that bridge the gap between prokaryotes and eukaryotes.</title>
        <authorList>
            <person name="Spang A."/>
            <person name="Saw J.H."/>
            <person name="Jorgensen S.L."/>
            <person name="Zaremba-Niedzwiedzka K."/>
            <person name="Martijn J."/>
            <person name="Lind A.E."/>
            <person name="van Eijk R."/>
            <person name="Schleper C."/>
            <person name="Guy L."/>
            <person name="Ettema T.J."/>
        </authorList>
    </citation>
    <scope>NUCLEOTIDE SEQUENCE</scope>
</reference>
<dbReference type="GO" id="GO:0016881">
    <property type="term" value="F:acid-amino acid ligase activity"/>
    <property type="evidence" value="ECO:0007669"/>
    <property type="project" value="InterPro"/>
</dbReference>
<evidence type="ECO:0000259" key="4">
    <source>
        <dbReference type="Pfam" id="PF08245"/>
    </source>
</evidence>
<feature type="domain" description="Mur ligase N-terminal catalytic" evidence="2">
    <location>
        <begin position="24"/>
        <end position="82"/>
    </location>
</feature>
<comment type="caution">
    <text evidence="5">The sequence shown here is derived from an EMBL/GenBank/DDBJ whole genome shotgun (WGS) entry which is preliminary data.</text>
</comment>
<dbReference type="InterPro" id="IPR000713">
    <property type="entry name" value="Mur_ligase_N"/>
</dbReference>
<name>A0A0F9BUV0_9ZZZZ</name>
<evidence type="ECO:0000256" key="1">
    <source>
        <dbReference type="ARBA" id="ARBA00005898"/>
    </source>
</evidence>
<dbReference type="Pfam" id="PF02875">
    <property type="entry name" value="Mur_ligase_C"/>
    <property type="match status" value="1"/>
</dbReference>
<feature type="non-terminal residue" evidence="5">
    <location>
        <position position="484"/>
    </location>
</feature>
<dbReference type="AlphaFoldDB" id="A0A0F9BUV0"/>
<dbReference type="Gene3D" id="3.40.1390.10">
    <property type="entry name" value="MurE/MurF, N-terminal domain"/>
    <property type="match status" value="1"/>
</dbReference>
<dbReference type="SUPFAM" id="SSF53623">
    <property type="entry name" value="MurD-like peptide ligases, catalytic domain"/>
    <property type="match status" value="1"/>
</dbReference>
<dbReference type="Pfam" id="PF08245">
    <property type="entry name" value="Mur_ligase_M"/>
    <property type="match status" value="1"/>
</dbReference>
<dbReference type="EMBL" id="LAZR01036134">
    <property type="protein sequence ID" value="KKL25659.1"/>
    <property type="molecule type" value="Genomic_DNA"/>
</dbReference>
<dbReference type="PANTHER" id="PTHR23135:SF4">
    <property type="entry name" value="UDP-N-ACETYLMURAMOYL-L-ALANYL-D-GLUTAMATE--2,6-DIAMINOPIMELATE LIGASE MURE HOMOLOG, CHLOROPLASTIC"/>
    <property type="match status" value="1"/>
</dbReference>
<evidence type="ECO:0000313" key="5">
    <source>
        <dbReference type="EMBL" id="KKL25659.1"/>
    </source>
</evidence>
<evidence type="ECO:0008006" key="6">
    <source>
        <dbReference type="Google" id="ProtNLM"/>
    </source>
</evidence>
<evidence type="ECO:0000259" key="2">
    <source>
        <dbReference type="Pfam" id="PF01225"/>
    </source>
</evidence>
<dbReference type="NCBIfam" id="TIGR01085">
    <property type="entry name" value="murE"/>
    <property type="match status" value="1"/>
</dbReference>
<sequence>MVGSPDRLAQGARLEVVGDADVRRVIIDSRRAQDGDCFVAVRGTVTDGHGYIAQAVASGCTAVVCENATAVPHGIAHAVAADTRQVVGPMAQAALGWPSRKLPVVGVTGTNGKTTFSYLLRDILRAAGQKPAMLGTIVYDTLAHATQAGTTTPSPVQLAELMAEALAAGATHVVMEISSHALDQHRTDGIDVDVGVFTNLSRDHLDYHGTMANYLAAKRRLFRSLGPEATAVLNRDDEHADELAEGLRARKLWYGLSGASEVYARIGEVDVSGSRFTIVHGDQESSVATALTGRHNIYNCVAAAATAIVLGIDQRGIAAALSGAACVPGRLQPVPVEAPFRVLVDYAHTDDALRNVLSSLEPFRRSGRLILVFGCGGDRDRTKRPEMARVAEEFADVIVVTSDNPRSEDPESIIDEILVGFSPLGMAKVTVEPDRRLAIAAALDAARPGDVVLIAGKGHEDYQIVGGVASTLTTWKRPPLQCAA</sequence>
<dbReference type="InterPro" id="IPR035911">
    <property type="entry name" value="MurE/MurF_N"/>
</dbReference>
<accession>A0A0F9BUV0</accession>
<proteinExistence type="inferred from homology"/>
<dbReference type="Gene3D" id="3.40.1190.10">
    <property type="entry name" value="Mur-like, catalytic domain"/>
    <property type="match status" value="1"/>
</dbReference>
<dbReference type="InterPro" id="IPR036565">
    <property type="entry name" value="Mur-like_cat_sf"/>
</dbReference>
<dbReference type="PANTHER" id="PTHR23135">
    <property type="entry name" value="MUR LIGASE FAMILY MEMBER"/>
    <property type="match status" value="1"/>
</dbReference>
<dbReference type="InterPro" id="IPR004101">
    <property type="entry name" value="Mur_ligase_C"/>
</dbReference>